<feature type="region of interest" description="Disordered" evidence="7">
    <location>
        <begin position="2196"/>
        <end position="2254"/>
    </location>
</feature>
<feature type="domain" description="EGF-like" evidence="8">
    <location>
        <begin position="313"/>
        <end position="348"/>
    </location>
</feature>
<feature type="domain" description="THUMP" evidence="9">
    <location>
        <begin position="1"/>
        <end position="76"/>
    </location>
</feature>
<dbReference type="GO" id="GO:0031012">
    <property type="term" value="C:extracellular matrix"/>
    <property type="evidence" value="ECO:0007669"/>
    <property type="project" value="TreeGrafter"/>
</dbReference>
<dbReference type="Pfam" id="PF01826">
    <property type="entry name" value="TIL"/>
    <property type="match status" value="2"/>
</dbReference>
<evidence type="ECO:0000256" key="3">
    <source>
        <dbReference type="ARBA" id="ARBA00023180"/>
    </source>
</evidence>
<evidence type="ECO:0000256" key="1">
    <source>
        <dbReference type="ARBA" id="ARBA00022737"/>
    </source>
</evidence>
<evidence type="ECO:0000259" key="10">
    <source>
        <dbReference type="PROSITE" id="PS51233"/>
    </source>
</evidence>
<dbReference type="GO" id="GO:0005615">
    <property type="term" value="C:extracellular space"/>
    <property type="evidence" value="ECO:0007669"/>
    <property type="project" value="TreeGrafter"/>
</dbReference>
<dbReference type="PROSITE" id="PS51233">
    <property type="entry name" value="VWFD"/>
    <property type="match status" value="3"/>
</dbReference>
<feature type="domain" description="VWFD" evidence="10">
    <location>
        <begin position="425"/>
        <end position="618"/>
    </location>
</feature>
<dbReference type="InterPro" id="IPR004114">
    <property type="entry name" value="THUMP_dom"/>
</dbReference>
<proteinExistence type="predicted"/>
<dbReference type="Pfam" id="PF00094">
    <property type="entry name" value="VWD"/>
    <property type="match status" value="3"/>
</dbReference>
<accession>A0A1I8IM20</accession>
<evidence type="ECO:0000259" key="8">
    <source>
        <dbReference type="PROSITE" id="PS50026"/>
    </source>
</evidence>
<dbReference type="Gene3D" id="3.30.2300.10">
    <property type="entry name" value="THUMP superfamily"/>
    <property type="match status" value="1"/>
</dbReference>
<evidence type="ECO:0000256" key="5">
    <source>
        <dbReference type="PROSITE-ProRule" id="PRU00124"/>
    </source>
</evidence>
<feature type="disulfide bond" evidence="5">
    <location>
        <begin position="1823"/>
        <end position="1841"/>
    </location>
</feature>
<dbReference type="InterPro" id="IPR002172">
    <property type="entry name" value="LDrepeatLR_classA_rpt"/>
</dbReference>
<dbReference type="PROSITE" id="PS50026">
    <property type="entry name" value="EGF_3"/>
    <property type="match status" value="1"/>
</dbReference>
<dbReference type="SMART" id="SM00832">
    <property type="entry name" value="C8"/>
    <property type="match status" value="2"/>
</dbReference>
<dbReference type="InterPro" id="IPR002919">
    <property type="entry name" value="TIL_dom"/>
</dbReference>
<dbReference type="Proteomes" id="UP000095280">
    <property type="component" value="Unplaced"/>
</dbReference>
<dbReference type="PROSITE" id="PS51165">
    <property type="entry name" value="THUMP"/>
    <property type="match status" value="1"/>
</dbReference>
<feature type="domain" description="VWFD" evidence="10">
    <location>
        <begin position="1272"/>
        <end position="1443"/>
    </location>
</feature>
<dbReference type="Pfam" id="PF02926">
    <property type="entry name" value="THUMP"/>
    <property type="match status" value="1"/>
</dbReference>
<dbReference type="Pfam" id="PF00057">
    <property type="entry name" value="Ldl_recept_a"/>
    <property type="match status" value="3"/>
</dbReference>
<feature type="compositionally biased region" description="Low complexity" evidence="7">
    <location>
        <begin position="2231"/>
        <end position="2246"/>
    </location>
</feature>
<evidence type="ECO:0000256" key="6">
    <source>
        <dbReference type="PROSITE-ProRule" id="PRU00529"/>
    </source>
</evidence>
<feature type="compositionally biased region" description="Low complexity" evidence="7">
    <location>
        <begin position="2199"/>
        <end position="2224"/>
    </location>
</feature>
<dbReference type="CDD" id="cd19941">
    <property type="entry name" value="TIL"/>
    <property type="match status" value="4"/>
</dbReference>
<feature type="disulfide bond" evidence="5">
    <location>
        <begin position="1658"/>
        <end position="1676"/>
    </location>
</feature>
<evidence type="ECO:0000256" key="4">
    <source>
        <dbReference type="PROSITE-ProRule" id="PRU00076"/>
    </source>
</evidence>
<dbReference type="InterPro" id="IPR001846">
    <property type="entry name" value="VWF_type-D"/>
</dbReference>
<sequence length="2343" mass="259146">RIRCASATLWPTAAKPTFTVHFKARNFDKLERQDVINRVFTAVKSVSPDWSVDHDRASVVIDVNVLQRVTCLSLLRNFRRYRKYNLSEVVAHSAGTEAATTDAAESGRLMQRRLARLMRRSLGRLMRRRLARLMRRSLGRLMRRTSNCQLRFLMAGSFSVQQRCLLSLLLVSAAAASAALSPGLENAVNRVNRNSVLVDRLQSGGDTEPISIRQASNSENQCDYDYLEANETVASCGDLSFTLAGFTISGDSVPVSPACANPRASIGDQRSACIRKYILDLATGKPTPQCKFSKPQKTTRRGCCPGYGGENCQQVVCFPKDGGCQNGGRCVKPDKCECQSGFQGAMCDEDLAELQKDTRLRYCFSDASCKVKNTKFGRKTTPFSDCCSAGGNSFGYSGVCTACTSSTGTRSLGTPTGHSEIVPFDTCSSFGPNSISTFDGLTYEFEGRCSYLLAGSINPSRRWFVKVAMVNCDTFKSCQKTLRFRLDDLHEFVAVGQSLQVYQISGLDGAQMLKVNDSFQGLFDDARDYSGVRFIRRGDSIIMTSRSLGLRLRWDSIGSVQLTLDRPVHSNQDLQGLCGNYDGDKKNEFGEFANPSAFGNAWKAQDCPDSANVPVHCPDTKTTASAEMECRQIDSIFFPCHDRIPPQEFFQRCVQDACLAIRRGEPTSEVVCRHLSAYAGLCSLGGICIDWRSSNLCPTNCSEPNMYWKECASECPTTCANYDQVKSELCQVTTSPRCECEPDYVHHKGKCVRKTDCPCRYNGKEFPAGGTFNTQCESCQCIQGRWSCYKRASCPKTCLVTGSSFRTFDGAQLDFNGRTCEYVLLEPAPNVTDSRLNVTITQRVRTENVLITDPNQLANLPKRVHISYAAYRIELVATSLNYGSRASVFINDEDVTNSLPFSNQDDHLLVKQITSLTTMVKIGSHITVYFDGFRNIEIKANERVRSNVKGLCGNYDGDTENDLHPRNSDMFGSVTELAESYITGVCTDSPIPLRQAAFADQVSGSDHCQLALLTGDSFKACRESNKVDLNGHYLRSCRREVASGGVQGQQFLFCSSLVQAAIECKNQGYDVDFYRDSVLSLCGTFSLCSRTCRSTCSDLESTEICEEGCFPGCDCQYDSQYRDHHGTCVRKSECTCRDRFNPDSAIYKAGDVLQRSCTNCTCSNGAFVCEDEACEDKVVCPKNQVFMDLVPSCQRCEDYNNCPRSAMLQKRCGCPGGQVKKSDGTCVPANQCPCKLLKKEYPPMHKLKMACKRFVCKDQTWKQIGKDRKCEAVCKAQGDPHYFTFDKKKFNFQGKCQYTLVSFDGDASRGLPKFHISAQNVPCGSKQVTCTKFVRIIIGDERYTLVRGQEKDEFPAPFASYGVKLEHLTLYTQVVSDVLGLRILWDRKTRVLIYLRKDYRRQVSGLCGNYDGNAGNDFTFNNLPMASVDEWAEKYRTGAESCPAEDGSRNSNGWRDICEQNPGRKTWSELTCGVIKNPNGPFKDCLLALDDDTVQTFYENCIFDACGCDSGGDCECVCSAMAGFADHCSDVGVHVKWRSMDNCPLMCDGGKRYMPCMEPCPQTCRNLGDEPAPHCQNAACTEGCGCPEGTVDQNGECVPISVCPCQRNGTEYQHGQSYFDEATCRECTCGANAKFSCQVKLDKCKVKPKCEDETNFQCTNGACIPREQVCDRKFDCLDRSDEKDCTPVNTTCSVAFFQCQRDGNCIPESKRCDGKAHCSDGSDEFDCQKCTDSLYYLCPVSGECIHRRQLCDGRIDCGFNDKSDESDCKECDQGAEFRCGSTIDKPGPCVPLRKRCDGHDDCGDGSDEYNCKCICTDDDMFLCDTCKCISSVKFCDKVRDCEDGTDELCANVTTPAPQNATTTPRVYECDERQGMDDEKLISTGQISISGSIADTSVNKDKIRPTSEGLRLRSGQSVTVIILVAPEHQTNVQITDVSLPISDDEISQIAQLEISHHRAGEATFKPLATYDTSLSEGVPRRIVPAQNKPLLTQTIKVELTVAKQALSNVNFKARKLLLPRQRQKKITTATTTASKQTVAYCEEMDAMQSFTVLPVDDVSITKGAKNTEENTKSLRDNELRIVLEDAKTPTEFSVTVKLDTVSQKDVDVDRITVRVSNDDVSKIDSATVTFRKESSSSPQQVPPISPVKRSTLRNLLQEAEVPIKMSSVTVTLILRGKYKGDEVTLGLEVHGCFKKPEALTTSGSTGRPTPTVPSEVTTGETTPPEGTERPGPKTTPGEETTSKTKPPVQRQQACHQPNVRKWMRCSPSPVLPVDDVSITKGAKNTEENTKSLRDNELRIVLEDAKTPTEFSVTVKLDTVSQKDVDVDRITVRVSNDDVSKIDSA</sequence>
<reference evidence="12" key="1">
    <citation type="submission" date="2016-11" db="UniProtKB">
        <authorList>
            <consortium name="WormBaseParasite"/>
        </authorList>
    </citation>
    <scope>IDENTIFICATION</scope>
</reference>
<dbReference type="WBParaSite" id="maker-uti_cns_0014223-snap-gene-0.2-mRNA-1">
    <property type="protein sequence ID" value="maker-uti_cns_0014223-snap-gene-0.2-mRNA-1"/>
    <property type="gene ID" value="maker-uti_cns_0014223-snap-gene-0.2"/>
</dbReference>
<keyword evidence="1" id="KW-0677">Repeat</keyword>
<keyword evidence="6" id="KW-0694">RNA-binding</keyword>
<dbReference type="SUPFAM" id="SSF57567">
    <property type="entry name" value="Serine protease inhibitors"/>
    <property type="match status" value="3"/>
</dbReference>
<dbReference type="SMART" id="SM00192">
    <property type="entry name" value="LDLa"/>
    <property type="match status" value="5"/>
</dbReference>
<protein>
    <submittedName>
        <fullName evidence="12">VWFD domain-containing protein</fullName>
    </submittedName>
</protein>
<keyword evidence="11" id="KW-1185">Reference proteome</keyword>
<feature type="disulfide bond" evidence="5">
    <location>
        <begin position="1670"/>
        <end position="1685"/>
    </location>
</feature>
<dbReference type="SUPFAM" id="SSF57424">
    <property type="entry name" value="LDL receptor-like module"/>
    <property type="match status" value="3"/>
</dbReference>
<dbReference type="SUPFAM" id="SSF143437">
    <property type="entry name" value="THUMP domain-like"/>
    <property type="match status" value="1"/>
</dbReference>
<dbReference type="InterPro" id="IPR000742">
    <property type="entry name" value="EGF"/>
</dbReference>
<dbReference type="GO" id="GO:0003723">
    <property type="term" value="F:RNA binding"/>
    <property type="evidence" value="ECO:0007669"/>
    <property type="project" value="UniProtKB-UniRule"/>
</dbReference>
<evidence type="ECO:0000313" key="11">
    <source>
        <dbReference type="Proteomes" id="UP000095280"/>
    </source>
</evidence>
<dbReference type="InterPro" id="IPR050780">
    <property type="entry name" value="Mucin_vWF_Thrombospondin_sf"/>
</dbReference>
<dbReference type="InterPro" id="IPR001007">
    <property type="entry name" value="VWF_dom"/>
</dbReference>
<dbReference type="InterPro" id="IPR014853">
    <property type="entry name" value="VWF/SSPO/ZAN-like_Cys-rich_dom"/>
</dbReference>
<evidence type="ECO:0000256" key="7">
    <source>
        <dbReference type="SAM" id="MobiDB-lite"/>
    </source>
</evidence>
<dbReference type="PANTHER" id="PTHR11339:SF386">
    <property type="entry name" value="HEMOLECTIN, ISOFORM A"/>
    <property type="match status" value="1"/>
</dbReference>
<organism evidence="11 12">
    <name type="scientific">Macrostomum lignano</name>
    <dbReference type="NCBI Taxonomy" id="282301"/>
    <lineage>
        <taxon>Eukaryota</taxon>
        <taxon>Metazoa</taxon>
        <taxon>Spiralia</taxon>
        <taxon>Lophotrochozoa</taxon>
        <taxon>Platyhelminthes</taxon>
        <taxon>Rhabditophora</taxon>
        <taxon>Macrostomorpha</taxon>
        <taxon>Macrostomida</taxon>
        <taxon>Macrostomidae</taxon>
        <taxon>Macrostomum</taxon>
    </lineage>
</organism>
<keyword evidence="4" id="KW-0245">EGF-like domain</keyword>
<dbReference type="SMART" id="SM00215">
    <property type="entry name" value="VWC_out"/>
    <property type="match status" value="3"/>
</dbReference>
<dbReference type="PANTHER" id="PTHR11339">
    <property type="entry name" value="EXTRACELLULAR MATRIX GLYCOPROTEIN RELATED"/>
    <property type="match status" value="1"/>
</dbReference>
<feature type="disulfide bond" evidence="4">
    <location>
        <begin position="338"/>
        <end position="347"/>
    </location>
</feature>
<dbReference type="Gene3D" id="2.10.25.10">
    <property type="entry name" value="Laminin"/>
    <property type="match status" value="4"/>
</dbReference>
<dbReference type="PROSITE" id="PS50068">
    <property type="entry name" value="LDLRA_2"/>
    <property type="match status" value="5"/>
</dbReference>
<evidence type="ECO:0000259" key="9">
    <source>
        <dbReference type="PROSITE" id="PS51165"/>
    </source>
</evidence>
<keyword evidence="3" id="KW-0325">Glycoprotein</keyword>
<dbReference type="Pfam" id="PF08742">
    <property type="entry name" value="C8"/>
    <property type="match status" value="2"/>
</dbReference>
<dbReference type="InterPro" id="IPR036084">
    <property type="entry name" value="Ser_inhib-like_sf"/>
</dbReference>
<feature type="disulfide bond" evidence="5">
    <location>
        <begin position="1796"/>
        <end position="1811"/>
    </location>
</feature>
<evidence type="ECO:0000256" key="2">
    <source>
        <dbReference type="ARBA" id="ARBA00023157"/>
    </source>
</evidence>
<dbReference type="SMART" id="SM00216">
    <property type="entry name" value="VWD"/>
    <property type="match status" value="3"/>
</dbReference>
<dbReference type="PRINTS" id="PR00261">
    <property type="entry name" value="LDLRECEPTOR"/>
</dbReference>
<feature type="domain" description="VWFD" evidence="10">
    <location>
        <begin position="796"/>
        <end position="990"/>
    </location>
</feature>
<evidence type="ECO:0000313" key="12">
    <source>
        <dbReference type="WBParaSite" id="maker-uti_cns_0014223-snap-gene-0.2-mRNA-1"/>
    </source>
</evidence>
<dbReference type="SMART" id="SM00181">
    <property type="entry name" value="EGF"/>
    <property type="match status" value="2"/>
</dbReference>
<dbReference type="Gene3D" id="4.10.400.10">
    <property type="entry name" value="Low-density Lipoprotein Receptor"/>
    <property type="match status" value="4"/>
</dbReference>
<name>A0A1I8IM20_9PLAT</name>
<dbReference type="PROSITE" id="PS01186">
    <property type="entry name" value="EGF_2"/>
    <property type="match status" value="1"/>
</dbReference>
<keyword evidence="2 4" id="KW-1015">Disulfide bond</keyword>
<dbReference type="CDD" id="cd00112">
    <property type="entry name" value="LDLa"/>
    <property type="match status" value="5"/>
</dbReference>
<dbReference type="InterPro" id="IPR036055">
    <property type="entry name" value="LDL_receptor-like_sf"/>
</dbReference>
<dbReference type="PROSITE" id="PS00022">
    <property type="entry name" value="EGF_1"/>
    <property type="match status" value="1"/>
</dbReference>
<feature type="disulfide bond" evidence="5">
    <location>
        <begin position="1712"/>
        <end position="1727"/>
    </location>
</feature>
<comment type="caution">
    <text evidence="4">Lacks conserved residue(s) required for the propagation of feature annotation.</text>
</comment>